<reference evidence="2 3" key="2">
    <citation type="submission" date="2017-09" db="EMBL/GenBank/DDBJ databases">
        <title>Extensive intraspecific genome diversity in a model arbuscular mycorrhizal fungus.</title>
        <authorList>
            <person name="Chen E.C."/>
            <person name="Morin E."/>
            <person name="Beaudet D."/>
            <person name="Noel J."/>
            <person name="Ndikumana S."/>
            <person name="Charron P."/>
            <person name="St-Onge C."/>
            <person name="Giorgi J."/>
            <person name="Grigoriev I.V."/>
            <person name="Roux C."/>
            <person name="Martin F.M."/>
            <person name="Corradi N."/>
        </authorList>
    </citation>
    <scope>NUCLEOTIDE SEQUENCE [LARGE SCALE GENOMIC DNA]</scope>
    <source>
        <strain evidence="2 3">A5</strain>
    </source>
</reference>
<proteinExistence type="predicted"/>
<dbReference type="InterPro" id="IPR016135">
    <property type="entry name" value="UBQ-conjugating_enzyme/RWD"/>
</dbReference>
<dbReference type="Gene3D" id="3.10.110.10">
    <property type="entry name" value="Ubiquitin Conjugating Enzyme"/>
    <property type="match status" value="1"/>
</dbReference>
<protein>
    <recommendedName>
        <fullName evidence="1">UBC core domain-containing protein</fullName>
    </recommendedName>
</protein>
<dbReference type="AlphaFoldDB" id="A0A2N0NIQ9"/>
<sequence>MLSKRIIKESERIRADPPPYISVSFDQDNLLHLEAKIMSPPDIPYEGGVFLLDVNIPTEYSMSLPIKWKYMLGYFNGQVRSLLEYCGW</sequence>
<dbReference type="Pfam" id="PF00179">
    <property type="entry name" value="UQ_con"/>
    <property type="match status" value="1"/>
</dbReference>
<dbReference type="PROSITE" id="PS50127">
    <property type="entry name" value="UBC_2"/>
    <property type="match status" value="1"/>
</dbReference>
<name>A0A2N0NIQ9_9GLOM</name>
<comment type="caution">
    <text evidence="2">The sequence shown here is derived from an EMBL/GenBank/DDBJ whole genome shotgun (WGS) entry which is preliminary data.</text>
</comment>
<organism evidence="2 3">
    <name type="scientific">Rhizophagus irregularis</name>
    <dbReference type="NCBI Taxonomy" id="588596"/>
    <lineage>
        <taxon>Eukaryota</taxon>
        <taxon>Fungi</taxon>
        <taxon>Fungi incertae sedis</taxon>
        <taxon>Mucoromycota</taxon>
        <taxon>Glomeromycotina</taxon>
        <taxon>Glomeromycetes</taxon>
        <taxon>Glomerales</taxon>
        <taxon>Glomeraceae</taxon>
        <taxon>Rhizophagus</taxon>
    </lineage>
</organism>
<feature type="domain" description="UBC core" evidence="1">
    <location>
        <begin position="1"/>
        <end position="88"/>
    </location>
</feature>
<dbReference type="Proteomes" id="UP000232722">
    <property type="component" value="Unassembled WGS sequence"/>
</dbReference>
<dbReference type="SUPFAM" id="SSF54495">
    <property type="entry name" value="UBC-like"/>
    <property type="match status" value="1"/>
</dbReference>
<evidence type="ECO:0000313" key="2">
    <source>
        <dbReference type="EMBL" id="PKB94450.1"/>
    </source>
</evidence>
<reference evidence="2 3" key="1">
    <citation type="submission" date="2016-04" db="EMBL/GenBank/DDBJ databases">
        <title>Genome analyses suggest a sexual origin of heterokaryosis in a supposedly ancient asexual fungus.</title>
        <authorList>
            <person name="Ropars J."/>
            <person name="Sedzielewska K."/>
            <person name="Noel J."/>
            <person name="Charron P."/>
            <person name="Farinelli L."/>
            <person name="Marton T."/>
            <person name="Kruger M."/>
            <person name="Pelin A."/>
            <person name="Brachmann A."/>
            <person name="Corradi N."/>
        </authorList>
    </citation>
    <scope>NUCLEOTIDE SEQUENCE [LARGE SCALE GENOMIC DNA]</scope>
    <source>
        <strain evidence="2 3">A5</strain>
    </source>
</reference>
<accession>A0A2N0NIQ9</accession>
<evidence type="ECO:0000259" key="1">
    <source>
        <dbReference type="PROSITE" id="PS50127"/>
    </source>
</evidence>
<dbReference type="InterPro" id="IPR000608">
    <property type="entry name" value="UBC"/>
</dbReference>
<gene>
    <name evidence="2" type="ORF">RhiirA5_438753</name>
</gene>
<evidence type="ECO:0000313" key="3">
    <source>
        <dbReference type="Proteomes" id="UP000232722"/>
    </source>
</evidence>
<dbReference type="EMBL" id="LLXJ01006051">
    <property type="protein sequence ID" value="PKB94450.1"/>
    <property type="molecule type" value="Genomic_DNA"/>
</dbReference>